<dbReference type="Gene3D" id="1.25.40.10">
    <property type="entry name" value="Tetratricopeptide repeat domain"/>
    <property type="match status" value="2"/>
</dbReference>
<dbReference type="PRINTS" id="PR00364">
    <property type="entry name" value="DISEASERSIST"/>
</dbReference>
<protein>
    <recommendedName>
        <fullName evidence="4">AAA+ ATPase domain-containing protein</fullName>
    </recommendedName>
</protein>
<evidence type="ECO:0008006" key="4">
    <source>
        <dbReference type="Google" id="ProtNLM"/>
    </source>
</evidence>
<dbReference type="PANTHER" id="PTHR47691:SF3">
    <property type="entry name" value="HTH-TYPE TRANSCRIPTIONAL REGULATOR RV0890C-RELATED"/>
    <property type="match status" value="1"/>
</dbReference>
<keyword evidence="3" id="KW-1185">Reference proteome</keyword>
<evidence type="ECO:0000313" key="3">
    <source>
        <dbReference type="Proteomes" id="UP000283269"/>
    </source>
</evidence>
<evidence type="ECO:0000313" key="2">
    <source>
        <dbReference type="EMBL" id="PPQ72330.1"/>
    </source>
</evidence>
<proteinExistence type="predicted"/>
<dbReference type="InterPro" id="IPR011990">
    <property type="entry name" value="TPR-like_helical_dom_sf"/>
</dbReference>
<dbReference type="CDD" id="cd21037">
    <property type="entry name" value="MLKL_NTD"/>
    <property type="match status" value="1"/>
</dbReference>
<dbReference type="InParanoid" id="A0A409W1E3"/>
<sequence>MVQHSIQSYSKPSAEAAAESRPDRTLRAMFSSLERISVSDRSSRLAPPLKNTSLNQPKKLNSSPIQSESIERSSIGNLGTSANFQVLLNLTKDVLEAFNEVPYVKIIVGVALKVIEISDDIKTHKERCDELVEKVIGFSRVVFEALLAFDRGKEPLDMSGIEGDLLQIQRVFESIFSFLDDLKTSGMKSRLRSVINRDEIAQKFSEQDRRLDNAIVMFQAKLDSNRQGPSRKSFTYRPRPQIFIGRNNEIEAISTHLQNCFQTKLPLRLCILGPGGIGKTSLALTIFHHDDICTKFKQDRYFISCEATSSADLLLSDLATTFAISMEGNILKTLLLHLHNNPCLLVLDNFETVWDPPDGRSQVESLLTEITSIDALTLIITMRGSQKPSGTRWSEVIPPLKPIDIDSAMAIFKDISRKSDKYARNLVTAVDCMPLAVTLLAKLASVDGESTKALWLRWQRESTSMVEQGGGRLNNLEKSIELSISSPRMQNDPGALIFLGVLSMLPDGMSPDSMKVCEAYFPDNIMVYKAISSLRQNALIYEDTAKNIRVLNPIRLFIRKQHRAPEKAQAFLRGYFISLALQGTSYIDPAIRSRLGKEAGNINAILLETLESATIQDLTEVIQATISFSHYAYVSGKGSIQAISRAIDRLEISDLRNTNNSNLLENLGTTKRTHWRGLNGRLQIPISYLVKSRGEPVKDNKLTEANSTLKLRADCLGCLGQLLSQQFKFSLAEEKFRLAENLHIKAGDVGGYAYDTLNLGLLMSQNEKSLENALELFKQAVALHEKVGDLSGKAYDLLAAGGTLRELYRFSESDAVFSEAASLFSDLHDKSGQATALNGLGTVMLSRSWLHQAEKYFSDAATLSAHVGDIIGQAESISSLAIISLLLSLQPEAQIHIEHSISLRDPYEDPDYLHILGRIHIGKEDWDEATGILSRALAIHRDISDSRGEANDLCYLASIQYSQGNYRVTQDLACRALANNPGKATTAQIKALYALIMIHSSLFHIAERELNWSLTVYEEIEDIMGQAHILYLTGIYYVGLGDSEKASI</sequence>
<organism evidence="2 3">
    <name type="scientific">Psilocybe cyanescens</name>
    <dbReference type="NCBI Taxonomy" id="93625"/>
    <lineage>
        <taxon>Eukaryota</taxon>
        <taxon>Fungi</taxon>
        <taxon>Dikarya</taxon>
        <taxon>Basidiomycota</taxon>
        <taxon>Agaricomycotina</taxon>
        <taxon>Agaricomycetes</taxon>
        <taxon>Agaricomycetidae</taxon>
        <taxon>Agaricales</taxon>
        <taxon>Agaricineae</taxon>
        <taxon>Strophariaceae</taxon>
        <taxon>Psilocybe</taxon>
    </lineage>
</organism>
<dbReference type="InterPro" id="IPR036537">
    <property type="entry name" value="Adaptor_Cbl_N_dom_sf"/>
</dbReference>
<dbReference type="InterPro" id="IPR027417">
    <property type="entry name" value="P-loop_NTPase"/>
</dbReference>
<dbReference type="STRING" id="93625.A0A409W1E3"/>
<dbReference type="Gene3D" id="3.40.50.300">
    <property type="entry name" value="P-loop containing nucleotide triphosphate hydrolases"/>
    <property type="match status" value="1"/>
</dbReference>
<dbReference type="EMBL" id="NHYD01003823">
    <property type="protein sequence ID" value="PPQ72330.1"/>
    <property type="molecule type" value="Genomic_DNA"/>
</dbReference>
<evidence type="ECO:0000256" key="1">
    <source>
        <dbReference type="SAM" id="MobiDB-lite"/>
    </source>
</evidence>
<dbReference type="PANTHER" id="PTHR47691">
    <property type="entry name" value="REGULATOR-RELATED"/>
    <property type="match status" value="1"/>
</dbReference>
<feature type="region of interest" description="Disordered" evidence="1">
    <location>
        <begin position="41"/>
        <end position="68"/>
    </location>
</feature>
<accession>A0A409W1E3</accession>
<feature type="compositionally biased region" description="Polar residues" evidence="1">
    <location>
        <begin position="50"/>
        <end position="68"/>
    </location>
</feature>
<feature type="compositionally biased region" description="Polar residues" evidence="1">
    <location>
        <begin position="1"/>
        <end position="11"/>
    </location>
</feature>
<dbReference type="Gene3D" id="1.20.930.20">
    <property type="entry name" value="Adaptor protein Cbl, N-terminal domain"/>
    <property type="match status" value="1"/>
</dbReference>
<gene>
    <name evidence="2" type="ORF">CVT25_007910</name>
</gene>
<dbReference type="SUPFAM" id="SSF52540">
    <property type="entry name" value="P-loop containing nucleoside triphosphate hydrolases"/>
    <property type="match status" value="1"/>
</dbReference>
<dbReference type="AlphaFoldDB" id="A0A409W1E3"/>
<comment type="caution">
    <text evidence="2">The sequence shown here is derived from an EMBL/GenBank/DDBJ whole genome shotgun (WGS) entry which is preliminary data.</text>
</comment>
<dbReference type="InterPro" id="IPR059179">
    <property type="entry name" value="MLKL-like_MCAfunc"/>
</dbReference>
<feature type="region of interest" description="Disordered" evidence="1">
    <location>
        <begin position="1"/>
        <end position="23"/>
    </location>
</feature>
<name>A0A409W1E3_PSICY</name>
<feature type="non-terminal residue" evidence="2">
    <location>
        <position position="1048"/>
    </location>
</feature>
<dbReference type="GO" id="GO:0007166">
    <property type="term" value="P:cell surface receptor signaling pathway"/>
    <property type="evidence" value="ECO:0007669"/>
    <property type="project" value="InterPro"/>
</dbReference>
<dbReference type="SUPFAM" id="SSF48452">
    <property type="entry name" value="TPR-like"/>
    <property type="match status" value="2"/>
</dbReference>
<dbReference type="Proteomes" id="UP000283269">
    <property type="component" value="Unassembled WGS sequence"/>
</dbReference>
<reference evidence="2 3" key="1">
    <citation type="journal article" date="2018" name="Evol. Lett.">
        <title>Horizontal gene cluster transfer increased hallucinogenic mushroom diversity.</title>
        <authorList>
            <person name="Reynolds H.T."/>
            <person name="Vijayakumar V."/>
            <person name="Gluck-Thaler E."/>
            <person name="Korotkin H.B."/>
            <person name="Matheny P.B."/>
            <person name="Slot J.C."/>
        </authorList>
    </citation>
    <scope>NUCLEOTIDE SEQUENCE [LARGE SCALE GENOMIC DNA]</scope>
    <source>
        <strain evidence="2 3">2631</strain>
    </source>
</reference>
<dbReference type="OrthoDB" id="431454at2759"/>